<protein>
    <recommendedName>
        <fullName evidence="4">Peptidoglycan binding-like domain-containing protein</fullName>
    </recommendedName>
</protein>
<dbReference type="HOGENOM" id="CLU_146102_0_0_11"/>
<keyword evidence="3" id="KW-1185">Reference proteome</keyword>
<dbReference type="Proteomes" id="UP000015001">
    <property type="component" value="Unassembled WGS sequence"/>
</dbReference>
<reference evidence="2 3" key="1">
    <citation type="submission" date="2013-02" db="EMBL/GenBank/DDBJ databases">
        <title>Draft Genome Sequence of Streptomyces afghaniensis, Which Produces Compounds of the Julimycin B-Complex.</title>
        <authorList>
            <person name="Gruening B.A."/>
            <person name="Praeg A."/>
            <person name="Erxleben A."/>
            <person name="Guenther S."/>
            <person name="Fiedler H.-P."/>
            <person name="Goodfellow M."/>
            <person name="Mueller M."/>
        </authorList>
    </citation>
    <scope>NUCLEOTIDE SEQUENCE [LARGE SCALE GENOMIC DNA]</scope>
    <source>
        <strain evidence="2 3">772</strain>
    </source>
</reference>
<dbReference type="PATRIC" id="fig|1283301.3.peg.3841"/>
<evidence type="ECO:0000313" key="3">
    <source>
        <dbReference type="Proteomes" id="UP000015001"/>
    </source>
</evidence>
<accession>S4MYK2</accession>
<dbReference type="OrthoDB" id="5126452at2"/>
<comment type="caution">
    <text evidence="2">The sequence shown here is derived from an EMBL/GenBank/DDBJ whole genome shotgun (WGS) entry which is preliminary data.</text>
</comment>
<organism evidence="2 3">
    <name type="scientific">Streptomyces afghaniensis 772</name>
    <dbReference type="NCBI Taxonomy" id="1283301"/>
    <lineage>
        <taxon>Bacteria</taxon>
        <taxon>Bacillati</taxon>
        <taxon>Actinomycetota</taxon>
        <taxon>Actinomycetes</taxon>
        <taxon>Kitasatosporales</taxon>
        <taxon>Streptomycetaceae</taxon>
        <taxon>Streptomyces</taxon>
    </lineage>
</organism>
<proteinExistence type="predicted"/>
<feature type="signal peptide" evidence="1">
    <location>
        <begin position="1"/>
        <end position="25"/>
    </location>
</feature>
<evidence type="ECO:0000313" key="2">
    <source>
        <dbReference type="EMBL" id="EPJ39057.1"/>
    </source>
</evidence>
<dbReference type="AlphaFoldDB" id="S4MYK2"/>
<dbReference type="InterPro" id="IPR036365">
    <property type="entry name" value="PGBD-like_sf"/>
</dbReference>
<feature type="chain" id="PRO_5038387956" description="Peptidoglycan binding-like domain-containing protein" evidence="1">
    <location>
        <begin position="26"/>
        <end position="147"/>
    </location>
</feature>
<dbReference type="InterPro" id="IPR036366">
    <property type="entry name" value="PGBDSf"/>
</dbReference>
<gene>
    <name evidence="2" type="ORF">STAFG_3872</name>
</gene>
<evidence type="ECO:0000256" key="1">
    <source>
        <dbReference type="SAM" id="SignalP"/>
    </source>
</evidence>
<evidence type="ECO:0008006" key="4">
    <source>
        <dbReference type="Google" id="ProtNLM"/>
    </source>
</evidence>
<name>S4MYK2_9ACTN</name>
<dbReference type="SUPFAM" id="SSF47090">
    <property type="entry name" value="PGBD-like"/>
    <property type="match status" value="1"/>
</dbReference>
<dbReference type="EMBL" id="AOPY01001434">
    <property type="protein sequence ID" value="EPJ39057.1"/>
    <property type="molecule type" value="Genomic_DNA"/>
</dbReference>
<dbReference type="RefSeq" id="WP_020272795.1">
    <property type="nucleotide sequence ID" value="NZ_KE354188.1"/>
</dbReference>
<sequence>MRALTKTLVCATTAIGIAVGGLATAGPGVAAETRPAAGAEVSPLAVVNLGLTSGEAKKVQRVLKEHWQYKGKIDGQLGTESWKALQRFLKKNYAYKDKIDGKVGPNTVKALQRWLKAKWGYKGKIDGDPGSGTRAAFKRMANACPNC</sequence>
<keyword evidence="1" id="KW-0732">Signal</keyword>
<dbReference type="Gene3D" id="1.10.101.10">
    <property type="entry name" value="PGBD-like superfamily/PGBD"/>
    <property type="match status" value="1"/>
</dbReference>